<dbReference type="PROSITE" id="PS51397">
    <property type="entry name" value="WLM"/>
    <property type="match status" value="1"/>
</dbReference>
<comment type="caution">
    <text evidence="2">The sequence shown here is derived from an EMBL/GenBank/DDBJ whole genome shotgun (WGS) entry which is preliminary data.</text>
</comment>
<dbReference type="PANTHER" id="PTHR46622:SF1">
    <property type="entry name" value="DNA-DEPENDENT METALLOPROTEASE WSS1"/>
    <property type="match status" value="1"/>
</dbReference>
<evidence type="ECO:0000313" key="2">
    <source>
        <dbReference type="EMBL" id="CAG8669780.1"/>
    </source>
</evidence>
<protein>
    <submittedName>
        <fullName evidence="2">2977_t:CDS:1</fullName>
    </submittedName>
</protein>
<reference evidence="2" key="1">
    <citation type="submission" date="2021-06" db="EMBL/GenBank/DDBJ databases">
        <authorList>
            <person name="Kallberg Y."/>
            <person name="Tangrot J."/>
            <person name="Rosling A."/>
        </authorList>
    </citation>
    <scope>NUCLEOTIDE SEQUENCE</scope>
    <source>
        <strain evidence="2">BR232B</strain>
    </source>
</reference>
<proteinExistence type="predicted"/>
<dbReference type="GO" id="GO:0008237">
    <property type="term" value="F:metallopeptidase activity"/>
    <property type="evidence" value="ECO:0007669"/>
    <property type="project" value="TreeGrafter"/>
</dbReference>
<feature type="non-terminal residue" evidence="2">
    <location>
        <position position="1"/>
    </location>
</feature>
<organism evidence="2 3">
    <name type="scientific">Paraglomus brasilianum</name>
    <dbReference type="NCBI Taxonomy" id="144538"/>
    <lineage>
        <taxon>Eukaryota</taxon>
        <taxon>Fungi</taxon>
        <taxon>Fungi incertae sedis</taxon>
        <taxon>Mucoromycota</taxon>
        <taxon>Glomeromycotina</taxon>
        <taxon>Glomeromycetes</taxon>
        <taxon>Paraglomerales</taxon>
        <taxon>Paraglomeraceae</taxon>
        <taxon>Paraglomus</taxon>
    </lineage>
</organism>
<dbReference type="Pfam" id="PF08325">
    <property type="entry name" value="WLM"/>
    <property type="match status" value="1"/>
</dbReference>
<gene>
    <name evidence="2" type="ORF">PBRASI_LOCUS11241</name>
</gene>
<name>A0A9N9ECW4_9GLOM</name>
<dbReference type="GO" id="GO:0005634">
    <property type="term" value="C:nucleus"/>
    <property type="evidence" value="ECO:0007669"/>
    <property type="project" value="TreeGrafter"/>
</dbReference>
<keyword evidence="3" id="KW-1185">Reference proteome</keyword>
<evidence type="ECO:0000313" key="3">
    <source>
        <dbReference type="Proteomes" id="UP000789739"/>
    </source>
</evidence>
<dbReference type="InterPro" id="IPR013536">
    <property type="entry name" value="WLM_dom"/>
</dbReference>
<dbReference type="EMBL" id="CAJVPI010004744">
    <property type="protein sequence ID" value="CAG8669780.1"/>
    <property type="molecule type" value="Genomic_DNA"/>
</dbReference>
<dbReference type="InterPro" id="IPR053000">
    <property type="entry name" value="WSS1-like_metalloprotease"/>
</dbReference>
<dbReference type="GO" id="GO:0006281">
    <property type="term" value="P:DNA repair"/>
    <property type="evidence" value="ECO:0007669"/>
    <property type="project" value="TreeGrafter"/>
</dbReference>
<dbReference type="AlphaFoldDB" id="A0A9N9ECW4"/>
<dbReference type="PANTHER" id="PTHR46622">
    <property type="entry name" value="DNA-DEPENDENT METALLOPROTEASE WSS1"/>
    <property type="match status" value="1"/>
</dbReference>
<sequence length="166" mass="18758">NSDLVGSYKALTKYKNHEEATNLLKRIASQVKPIMKSHSWRVGRLEEFNPTDPRLLGVNVDYGSIIKIRLRRPGNENSFIDFESLVGTMLHELTHIIHGPHDAKFYSLLDKLHSEYYVLLARGYSGDGFFSKPYSLSAGASHNVSYHEARGKMLEAAEKRVGIRGI</sequence>
<feature type="non-terminal residue" evidence="2">
    <location>
        <position position="166"/>
    </location>
</feature>
<accession>A0A9N9ECW4</accession>
<feature type="domain" description="WLM" evidence="1">
    <location>
        <begin position="1"/>
        <end position="166"/>
    </location>
</feature>
<dbReference type="Proteomes" id="UP000789739">
    <property type="component" value="Unassembled WGS sequence"/>
</dbReference>
<dbReference type="OrthoDB" id="261960at2759"/>
<evidence type="ECO:0000259" key="1">
    <source>
        <dbReference type="PROSITE" id="PS51397"/>
    </source>
</evidence>